<dbReference type="EMBL" id="BJUU01000007">
    <property type="protein sequence ID" value="GEK80124.1"/>
    <property type="molecule type" value="Genomic_DNA"/>
</dbReference>
<comment type="caution">
    <text evidence="5">The sequence shown here is derived from an EMBL/GenBank/DDBJ whole genome shotgun (WGS) entry which is preliminary data.</text>
</comment>
<evidence type="ECO:0000256" key="2">
    <source>
        <dbReference type="ARBA" id="ARBA00023125"/>
    </source>
</evidence>
<dbReference type="InterPro" id="IPR046532">
    <property type="entry name" value="DUF6597"/>
</dbReference>
<sequence>MSIYEELVVPAGLAGIATRLWQLEATPLHRYEKILPLPNVHLIVNLSDPYRLFGRAGRAAEVVDAFVSGLQRECLVIESPTRIRHVGVELTPAGLHTMAPQHAAASAGAVQDARRLLAGVDALVAQLHAASAPDARLRILAEFLLRASAQPPDRLVDDAVRAIGADLDRTIESIAAELGVSQRTLMARFRAVTGTTPKQHAQVLRFHRFVDAVHTAGGRPDWAALAVSSGYYDQPHVIRAFRRFSGWTPGEYYRLAAEHGPDAAHFVPLAQLPLAAQASA</sequence>
<keyword evidence="6" id="KW-1185">Reference proteome</keyword>
<dbReference type="Proteomes" id="UP000321749">
    <property type="component" value="Unassembled WGS sequence"/>
</dbReference>
<evidence type="ECO:0000256" key="1">
    <source>
        <dbReference type="ARBA" id="ARBA00023015"/>
    </source>
</evidence>
<dbReference type="PANTHER" id="PTHR46796">
    <property type="entry name" value="HTH-TYPE TRANSCRIPTIONAL ACTIVATOR RHAS-RELATED"/>
    <property type="match status" value="1"/>
</dbReference>
<keyword evidence="1" id="KW-0805">Transcription regulation</keyword>
<dbReference type="PANTHER" id="PTHR46796:SF15">
    <property type="entry name" value="BLL1074 PROTEIN"/>
    <property type="match status" value="1"/>
</dbReference>
<evidence type="ECO:0000313" key="6">
    <source>
        <dbReference type="Proteomes" id="UP000321749"/>
    </source>
</evidence>
<dbReference type="Gene3D" id="1.10.10.60">
    <property type="entry name" value="Homeodomain-like"/>
    <property type="match status" value="1"/>
</dbReference>
<dbReference type="PROSITE" id="PS01124">
    <property type="entry name" value="HTH_ARAC_FAMILY_2"/>
    <property type="match status" value="1"/>
</dbReference>
<evidence type="ECO:0000256" key="3">
    <source>
        <dbReference type="ARBA" id="ARBA00023163"/>
    </source>
</evidence>
<accession>A0AA87RGC9</accession>
<dbReference type="Pfam" id="PF12833">
    <property type="entry name" value="HTH_18"/>
    <property type="match status" value="1"/>
</dbReference>
<evidence type="ECO:0000259" key="4">
    <source>
        <dbReference type="PROSITE" id="PS01124"/>
    </source>
</evidence>
<dbReference type="InterPro" id="IPR018060">
    <property type="entry name" value="HTH_AraC"/>
</dbReference>
<proteinExistence type="predicted"/>
<reference evidence="5 6" key="1">
    <citation type="submission" date="2019-07" db="EMBL/GenBank/DDBJ databases">
        <title>Whole genome shotgun sequence of Agrococcus baldri NBRC 103055.</title>
        <authorList>
            <person name="Hosoyama A."/>
            <person name="Uohara A."/>
            <person name="Ohji S."/>
            <person name="Ichikawa N."/>
        </authorList>
    </citation>
    <scope>NUCLEOTIDE SEQUENCE [LARGE SCALE GENOMIC DNA]</scope>
    <source>
        <strain evidence="5 6">NBRC 103055</strain>
    </source>
</reference>
<dbReference type="InterPro" id="IPR050204">
    <property type="entry name" value="AraC_XylS_family_regulators"/>
</dbReference>
<dbReference type="InterPro" id="IPR009057">
    <property type="entry name" value="Homeodomain-like_sf"/>
</dbReference>
<dbReference type="GO" id="GO:0003700">
    <property type="term" value="F:DNA-binding transcription factor activity"/>
    <property type="evidence" value="ECO:0007669"/>
    <property type="project" value="InterPro"/>
</dbReference>
<dbReference type="AlphaFoldDB" id="A0AA87RGC9"/>
<feature type="domain" description="HTH araC/xylS-type" evidence="4">
    <location>
        <begin position="153"/>
        <end position="255"/>
    </location>
</feature>
<dbReference type="SMART" id="SM00342">
    <property type="entry name" value="HTH_ARAC"/>
    <property type="match status" value="1"/>
</dbReference>
<dbReference type="SUPFAM" id="SSF46689">
    <property type="entry name" value="Homeodomain-like"/>
    <property type="match status" value="1"/>
</dbReference>
<dbReference type="GO" id="GO:0043565">
    <property type="term" value="F:sequence-specific DNA binding"/>
    <property type="evidence" value="ECO:0007669"/>
    <property type="project" value="InterPro"/>
</dbReference>
<dbReference type="Pfam" id="PF20240">
    <property type="entry name" value="DUF6597"/>
    <property type="match status" value="1"/>
</dbReference>
<organism evidence="5 6">
    <name type="scientific">Agrococcus baldri</name>
    <dbReference type="NCBI Taxonomy" id="153730"/>
    <lineage>
        <taxon>Bacteria</taxon>
        <taxon>Bacillati</taxon>
        <taxon>Actinomycetota</taxon>
        <taxon>Actinomycetes</taxon>
        <taxon>Micrococcales</taxon>
        <taxon>Microbacteriaceae</taxon>
        <taxon>Agrococcus</taxon>
    </lineage>
</organism>
<evidence type="ECO:0000313" key="5">
    <source>
        <dbReference type="EMBL" id="GEK80124.1"/>
    </source>
</evidence>
<protein>
    <submittedName>
        <fullName evidence="5">Transcriptional regulator</fullName>
    </submittedName>
</protein>
<keyword evidence="2" id="KW-0238">DNA-binding</keyword>
<name>A0AA87RGC9_9MICO</name>
<gene>
    <name evidence="5" type="ORF">ABA31_14750</name>
</gene>
<dbReference type="RefSeq" id="WP_186808176.1">
    <property type="nucleotide sequence ID" value="NZ_BJUU01000007.1"/>
</dbReference>
<keyword evidence="3" id="KW-0804">Transcription</keyword>